<dbReference type="Pfam" id="PF00583">
    <property type="entry name" value="Acetyltransf_1"/>
    <property type="match status" value="1"/>
</dbReference>
<comment type="caution">
    <text evidence="2">The sequence shown here is derived from an EMBL/GenBank/DDBJ whole genome shotgun (WGS) entry which is preliminary data.</text>
</comment>
<keyword evidence="3" id="KW-1185">Reference proteome</keyword>
<protein>
    <submittedName>
        <fullName evidence="2">GNAT family N-acetyltransferase</fullName>
        <ecNumber evidence="2">2.3.1.-</ecNumber>
    </submittedName>
</protein>
<reference evidence="2" key="1">
    <citation type="submission" date="2022-01" db="EMBL/GenBank/DDBJ databases">
        <title>Genome-Based Taxonomic Classification of the Phylum Actinobacteria.</title>
        <authorList>
            <person name="Gao Y."/>
        </authorList>
    </citation>
    <scope>NUCLEOTIDE SEQUENCE</scope>
    <source>
        <strain evidence="2">KLBMP 8922</strain>
    </source>
</reference>
<dbReference type="InterPro" id="IPR000182">
    <property type="entry name" value="GNAT_dom"/>
</dbReference>
<dbReference type="EMBL" id="JAKFHA010000033">
    <property type="protein sequence ID" value="MCF2532351.1"/>
    <property type="molecule type" value="Genomic_DNA"/>
</dbReference>
<dbReference type="AlphaFoldDB" id="A0AA41U401"/>
<dbReference type="EC" id="2.3.1.-" evidence="2"/>
<sequence length="207" mass="23130">MADAPLPWSLVRLTAAEAAVPAIRRTVRALYTEIYAEEPYLRTARDAQEWDENVLPRLLAAAGFRLVLAHRRPGTVPMGFALGTPLGNTTRWWSGLLEPLPEPMTRENGRQTFAVYEFAIRRPYRRLGLGRALHEALVGPWTGTRTTLTLRPSSPAAVAFWDRQGYRSVGFSRPYPTAPVYSMMLRDHDPADFADRVGTADFTTTSG</sequence>
<proteinExistence type="predicted"/>
<dbReference type="RefSeq" id="WP_235057131.1">
    <property type="nucleotide sequence ID" value="NZ_JAKFHA010000033.1"/>
</dbReference>
<keyword evidence="2" id="KW-0808">Transferase</keyword>
<feature type="domain" description="N-acetyltransferase" evidence="1">
    <location>
        <begin position="18"/>
        <end position="186"/>
    </location>
</feature>
<organism evidence="2 3">
    <name type="scientific">Yinghuangia soli</name>
    <dbReference type="NCBI Taxonomy" id="2908204"/>
    <lineage>
        <taxon>Bacteria</taxon>
        <taxon>Bacillati</taxon>
        <taxon>Actinomycetota</taxon>
        <taxon>Actinomycetes</taxon>
        <taxon>Kitasatosporales</taxon>
        <taxon>Streptomycetaceae</taxon>
        <taxon>Yinghuangia</taxon>
    </lineage>
</organism>
<dbReference type="Proteomes" id="UP001165378">
    <property type="component" value="Unassembled WGS sequence"/>
</dbReference>
<evidence type="ECO:0000259" key="1">
    <source>
        <dbReference type="PROSITE" id="PS51186"/>
    </source>
</evidence>
<dbReference type="Gene3D" id="3.40.630.30">
    <property type="match status" value="1"/>
</dbReference>
<name>A0AA41U401_9ACTN</name>
<dbReference type="PROSITE" id="PS51186">
    <property type="entry name" value="GNAT"/>
    <property type="match status" value="1"/>
</dbReference>
<evidence type="ECO:0000313" key="3">
    <source>
        <dbReference type="Proteomes" id="UP001165378"/>
    </source>
</evidence>
<dbReference type="InterPro" id="IPR016181">
    <property type="entry name" value="Acyl_CoA_acyltransferase"/>
</dbReference>
<dbReference type="SUPFAM" id="SSF55729">
    <property type="entry name" value="Acyl-CoA N-acyltransferases (Nat)"/>
    <property type="match status" value="1"/>
</dbReference>
<accession>A0AA41U401</accession>
<keyword evidence="2" id="KW-0012">Acyltransferase</keyword>
<dbReference type="GO" id="GO:0016747">
    <property type="term" value="F:acyltransferase activity, transferring groups other than amino-acyl groups"/>
    <property type="evidence" value="ECO:0007669"/>
    <property type="project" value="InterPro"/>
</dbReference>
<gene>
    <name evidence="2" type="ORF">LZ495_34770</name>
</gene>
<evidence type="ECO:0000313" key="2">
    <source>
        <dbReference type="EMBL" id="MCF2532351.1"/>
    </source>
</evidence>